<evidence type="ECO:0000313" key="4">
    <source>
        <dbReference type="EMBL" id="UZF87320.1"/>
    </source>
</evidence>
<evidence type="ECO:0000256" key="3">
    <source>
        <dbReference type="SAM" id="Phobius"/>
    </source>
</evidence>
<feature type="transmembrane region" description="Helical" evidence="3">
    <location>
        <begin position="154"/>
        <end position="176"/>
    </location>
</feature>
<keyword evidence="3" id="KW-0472">Membrane</keyword>
<dbReference type="EMBL" id="CP102774">
    <property type="protein sequence ID" value="UZF87320.1"/>
    <property type="molecule type" value="Genomic_DNA"/>
</dbReference>
<feature type="transmembrane region" description="Helical" evidence="3">
    <location>
        <begin position="122"/>
        <end position="142"/>
    </location>
</feature>
<dbReference type="PANTHER" id="PTHR30413:SF10">
    <property type="entry name" value="CAPSULE POLYSACCHARIDE EXPORT INNER-MEMBRANE PROTEIN CTRC"/>
    <property type="match status" value="1"/>
</dbReference>
<feature type="transmembrane region" description="Helical" evidence="3">
    <location>
        <begin position="41"/>
        <end position="63"/>
    </location>
</feature>
<protein>
    <recommendedName>
        <fullName evidence="5">ABC-2 type transporter domain-containing protein</fullName>
    </recommendedName>
</protein>
<feature type="transmembrane region" description="Helical" evidence="3">
    <location>
        <begin position="241"/>
        <end position="260"/>
    </location>
</feature>
<dbReference type="AlphaFoldDB" id="A0A9E8A443"/>
<keyword evidence="3" id="KW-1133">Transmembrane helix</keyword>
<feature type="transmembrane region" description="Helical" evidence="3">
    <location>
        <begin position="75"/>
        <end position="92"/>
    </location>
</feature>
<gene>
    <name evidence="4" type="ORF">NWE54_00545</name>
</gene>
<comment type="similarity">
    <text evidence="1">Belongs to the ABC-2 integral membrane protein family.</text>
</comment>
<evidence type="ECO:0008006" key="5">
    <source>
        <dbReference type="Google" id="ProtNLM"/>
    </source>
</evidence>
<keyword evidence="3" id="KW-0812">Transmembrane</keyword>
<organism evidence="4">
    <name type="scientific">Bosea sp. NBC_00436</name>
    <dbReference type="NCBI Taxonomy" id="2969620"/>
    <lineage>
        <taxon>Bacteria</taxon>
        <taxon>Pseudomonadati</taxon>
        <taxon>Pseudomonadota</taxon>
        <taxon>Alphaproteobacteria</taxon>
        <taxon>Hyphomicrobiales</taxon>
        <taxon>Boseaceae</taxon>
        <taxon>Bosea</taxon>
    </lineage>
</organism>
<proteinExistence type="inferred from homology"/>
<accession>A0A9E8A443</accession>
<keyword evidence="2" id="KW-0813">Transport</keyword>
<evidence type="ECO:0000256" key="2">
    <source>
        <dbReference type="ARBA" id="ARBA00022448"/>
    </source>
</evidence>
<reference evidence="4" key="1">
    <citation type="submission" date="2022-08" db="EMBL/GenBank/DDBJ databases">
        <title>Complete Genome Sequences of 2 Bosea sp. soil isolates.</title>
        <authorList>
            <person name="Alvarez Arevalo M."/>
            <person name="Sterndorff E.B."/>
            <person name="Faurdal D."/>
            <person name="Joergensen T.S."/>
            <person name="Weber T."/>
        </authorList>
    </citation>
    <scope>NUCLEOTIDE SEQUENCE</scope>
    <source>
        <strain evidence="4">NBC_00436</strain>
    </source>
</reference>
<sequence>MGVRGHLFAGRFGHPWALSTHARVIHALVLRDIQTRTGGSYFGFFFGLVMPLGHIGLLLLSYVALGRKPAIGTDTLLFLTSAILPFIIWSYTHQKMIAAFSQNRALIAFPVVGFNEIAVSRAIVELFSSILISAITMICIWISGTEMIFNSIKMLLFCFFISYLLGVGTGSVFGVLSVFNNFIALLGYLLIPLFWLTCGALFIPDALPELVRGAVSVFAIAHIVDFARMAVYPGYFSQFPSIEFIVIAVGGNILLFYVLLRLMHVALKSN</sequence>
<feature type="transmembrane region" description="Helical" evidence="3">
    <location>
        <begin position="182"/>
        <end position="203"/>
    </location>
</feature>
<evidence type="ECO:0000256" key="1">
    <source>
        <dbReference type="ARBA" id="ARBA00007783"/>
    </source>
</evidence>
<dbReference type="PANTHER" id="PTHR30413">
    <property type="entry name" value="INNER MEMBRANE TRANSPORT PERMEASE"/>
    <property type="match status" value="1"/>
</dbReference>
<dbReference type="GO" id="GO:0015920">
    <property type="term" value="P:lipopolysaccharide transport"/>
    <property type="evidence" value="ECO:0007669"/>
    <property type="project" value="TreeGrafter"/>
</dbReference>
<name>A0A9E8A443_9HYPH</name>